<dbReference type="AlphaFoldDB" id="A0A930UF15"/>
<dbReference type="GO" id="GO:0015225">
    <property type="term" value="F:biotin transmembrane transporter activity"/>
    <property type="evidence" value="ECO:0007669"/>
    <property type="project" value="UniProtKB-UniRule"/>
</dbReference>
<keyword evidence="3" id="KW-1133">Transmembrane helix</keyword>
<feature type="transmembrane region" description="Helical" evidence="3">
    <location>
        <begin position="105"/>
        <end position="122"/>
    </location>
</feature>
<keyword evidence="2" id="KW-1003">Cell membrane</keyword>
<dbReference type="PANTHER" id="PTHR34295:SF1">
    <property type="entry name" value="BIOTIN TRANSPORTER BIOY"/>
    <property type="match status" value="1"/>
</dbReference>
<dbReference type="Gene3D" id="1.10.1760.20">
    <property type="match status" value="1"/>
</dbReference>
<keyword evidence="3" id="KW-0812">Transmembrane</keyword>
<dbReference type="Pfam" id="PF02632">
    <property type="entry name" value="BioY"/>
    <property type="match status" value="1"/>
</dbReference>
<keyword evidence="2" id="KW-0813">Transport</keyword>
<evidence type="ECO:0000256" key="2">
    <source>
        <dbReference type="PIRNR" id="PIRNR016661"/>
    </source>
</evidence>
<keyword evidence="5" id="KW-1185">Reference proteome</keyword>
<comment type="similarity">
    <text evidence="1 2">Belongs to the BioY family.</text>
</comment>
<comment type="caution">
    <text evidence="4">The sequence shown here is derived from an EMBL/GenBank/DDBJ whole genome shotgun (WGS) entry which is preliminary data.</text>
</comment>
<dbReference type="GO" id="GO:0005886">
    <property type="term" value="C:plasma membrane"/>
    <property type="evidence" value="ECO:0007669"/>
    <property type="project" value="UniProtKB-SubCell"/>
</dbReference>
<evidence type="ECO:0000256" key="3">
    <source>
        <dbReference type="SAM" id="Phobius"/>
    </source>
</evidence>
<accession>A0A930UF15</accession>
<feature type="transmembrane region" description="Helical" evidence="3">
    <location>
        <begin position="77"/>
        <end position="99"/>
    </location>
</feature>
<evidence type="ECO:0000256" key="1">
    <source>
        <dbReference type="ARBA" id="ARBA00010692"/>
    </source>
</evidence>
<evidence type="ECO:0000313" key="4">
    <source>
        <dbReference type="EMBL" id="MBF2735389.1"/>
    </source>
</evidence>
<evidence type="ECO:0000313" key="5">
    <source>
        <dbReference type="Proteomes" id="UP000604381"/>
    </source>
</evidence>
<dbReference type="PIRSF" id="PIRSF016661">
    <property type="entry name" value="BioY"/>
    <property type="match status" value="1"/>
</dbReference>
<dbReference type="Proteomes" id="UP000604381">
    <property type="component" value="Unassembled WGS sequence"/>
</dbReference>
<gene>
    <name evidence="4" type="ORF">ISN26_04840</name>
</gene>
<sequence length="201" mass="20236">MTAQAHPLNLSEALWRPAAGPAAAALRAAVLLAAGCCLLTVSAKVQIPFYPVPVTLQTFVLLVLGMAYGLRLATATATAYLAAGAAGAPVFAGGAGWAYVSGPTGGYLAGFVLAMALMGALGDRGWGRSLLGMLAPMLLGTLVIFACGVGWLASLIGWEKAVAGGLYPFIPGEAAKIVLATLLVPTVWKLTQPDDGAARGG</sequence>
<name>A0A930UF15_9GAMM</name>
<feature type="transmembrane region" description="Helical" evidence="3">
    <location>
        <begin position="24"/>
        <end position="43"/>
    </location>
</feature>
<dbReference type="InterPro" id="IPR003784">
    <property type="entry name" value="BioY"/>
</dbReference>
<keyword evidence="2 3" id="KW-0472">Membrane</keyword>
<dbReference type="PANTHER" id="PTHR34295">
    <property type="entry name" value="BIOTIN TRANSPORTER BIOY"/>
    <property type="match status" value="1"/>
</dbReference>
<comment type="subcellular location">
    <subcellularLocation>
        <location evidence="2">Cell membrane</location>
        <topology evidence="2">Multi-pass membrane protein</topology>
    </subcellularLocation>
</comment>
<feature type="transmembrane region" description="Helical" evidence="3">
    <location>
        <begin position="49"/>
        <end position="70"/>
    </location>
</feature>
<feature type="transmembrane region" description="Helical" evidence="3">
    <location>
        <begin position="134"/>
        <end position="158"/>
    </location>
</feature>
<reference evidence="4" key="1">
    <citation type="submission" date="2020-10" db="EMBL/GenBank/DDBJ databases">
        <title>An improved Amphimedon queenslandica hologenome assembly reveals how three proteobacterial symbionts can extend the metabolic phenotypic of their marine sponge host.</title>
        <authorList>
            <person name="Degnan B."/>
            <person name="Degnan S."/>
            <person name="Xiang X."/>
        </authorList>
    </citation>
    <scope>NUCLEOTIDE SEQUENCE</scope>
    <source>
        <strain evidence="4">AqS2</strain>
    </source>
</reference>
<proteinExistence type="inferred from homology"/>
<organism evidence="4 5">
    <name type="scientific">Candidatus Amphirhobacter heronislandensis</name>
    <dbReference type="NCBI Taxonomy" id="1732024"/>
    <lineage>
        <taxon>Bacteria</taxon>
        <taxon>Pseudomonadati</taxon>
        <taxon>Pseudomonadota</taxon>
        <taxon>Gammaproteobacteria</taxon>
        <taxon>Candidatus Tethybacterales</taxon>
        <taxon>Candidatus Tethybacteraceae</taxon>
        <taxon>Candidatus Amphirhobacter</taxon>
    </lineage>
</organism>
<dbReference type="EMBL" id="JADHEI010000033">
    <property type="protein sequence ID" value="MBF2735389.1"/>
    <property type="molecule type" value="Genomic_DNA"/>
</dbReference>
<protein>
    <recommendedName>
        <fullName evidence="2">Biotin transporter</fullName>
    </recommendedName>
</protein>